<organism evidence="2 3">
    <name type="scientific">Paenibacillus motobuensis</name>
    <dbReference type="NCBI Taxonomy" id="295324"/>
    <lineage>
        <taxon>Bacteria</taxon>
        <taxon>Bacillati</taxon>
        <taxon>Bacillota</taxon>
        <taxon>Bacilli</taxon>
        <taxon>Bacillales</taxon>
        <taxon>Paenibacillaceae</taxon>
        <taxon>Paenibacillus</taxon>
    </lineage>
</organism>
<dbReference type="Proteomes" id="UP001500340">
    <property type="component" value="Unassembled WGS sequence"/>
</dbReference>
<comment type="caution">
    <text evidence="2">The sequence shown here is derived from an EMBL/GenBank/DDBJ whole genome shotgun (WGS) entry which is preliminary data.</text>
</comment>
<evidence type="ECO:0000259" key="1">
    <source>
        <dbReference type="Pfam" id="PF18624"/>
    </source>
</evidence>
<name>A0ABP3I255_9BACL</name>
<evidence type="ECO:0000313" key="3">
    <source>
        <dbReference type="Proteomes" id="UP001500340"/>
    </source>
</evidence>
<protein>
    <recommendedName>
        <fullName evidence="1">CDI immunity protein domain-containing protein</fullName>
    </recommendedName>
</protein>
<gene>
    <name evidence="2" type="ORF">GCM10008933_18710</name>
</gene>
<proteinExistence type="predicted"/>
<dbReference type="RefSeq" id="WP_343860272.1">
    <property type="nucleotide sequence ID" value="NZ_BAAACX010000008.1"/>
</dbReference>
<dbReference type="CDD" id="cd20688">
    <property type="entry name" value="CdiI_Ecoli_Nm-like"/>
    <property type="match status" value="1"/>
</dbReference>
<evidence type="ECO:0000313" key="2">
    <source>
        <dbReference type="EMBL" id="GAA0388012.1"/>
    </source>
</evidence>
<sequence length="122" mass="14367">MSIKKNISEKKLIDLYYFAIGDENFIKALEKYCKGQGFGIEHIWCLFAGELEDWEEGYFGDEGVCYFFDHPAVDKDETTVLDYPSFYAYLKEASEAYLSRHSDNRDIVESKLHEIKHRYKIV</sequence>
<accession>A0ABP3I255</accession>
<feature type="domain" description="CDI immunity protein" evidence="1">
    <location>
        <begin position="9"/>
        <end position="112"/>
    </location>
</feature>
<dbReference type="EMBL" id="BAAACX010000008">
    <property type="protein sequence ID" value="GAA0388012.1"/>
    <property type="molecule type" value="Genomic_DNA"/>
</dbReference>
<dbReference type="Pfam" id="PF18624">
    <property type="entry name" value="CdiI_4"/>
    <property type="match status" value="1"/>
</dbReference>
<reference evidence="3" key="1">
    <citation type="journal article" date="2019" name="Int. J. Syst. Evol. Microbiol.">
        <title>The Global Catalogue of Microorganisms (GCM) 10K type strain sequencing project: providing services to taxonomists for standard genome sequencing and annotation.</title>
        <authorList>
            <consortium name="The Broad Institute Genomics Platform"/>
            <consortium name="The Broad Institute Genome Sequencing Center for Infectious Disease"/>
            <person name="Wu L."/>
            <person name="Ma J."/>
        </authorList>
    </citation>
    <scope>NUCLEOTIDE SEQUENCE [LARGE SCALE GENOMIC DNA]</scope>
    <source>
        <strain evidence="3">JCM 12774</strain>
    </source>
</reference>
<dbReference type="InterPro" id="IPR041256">
    <property type="entry name" value="CdiI_4"/>
</dbReference>
<keyword evidence="3" id="KW-1185">Reference proteome</keyword>